<dbReference type="AlphaFoldDB" id="A0A7J5Z0F6"/>
<accession>A0A7J5Z0F6</accession>
<sequence>MCWIVFTVITDLLLQVALRHEVKTFLLQSGQRRLHHASCNGCWVSDGLGHGGEPVGGPVHHQADVFGLQLSGRVTKPHGFHGEVVFPDAFVHGFLEGFRSVPLISVCALWIPYDSAYMVLSRLGNPSRLNPGKKSLEEDGGADGVQKDSVRTPAELVTERIVRTLGSRKTAAERATHRAAVSFGLVDTLHGQHVIDAGVQTHLLLHGGAQVARCHHVHLPPDAVFGYQRVERILHHGSGDVPRPEQQNASHPRLLHDLSLLSAGRHTHTHRLRDTS</sequence>
<feature type="chain" id="PRO_5029819342" description="Secreted protein" evidence="2">
    <location>
        <begin position="20"/>
        <end position="276"/>
    </location>
</feature>
<dbReference type="Proteomes" id="UP000518266">
    <property type="component" value="Unassembled WGS sequence"/>
</dbReference>
<feature type="region of interest" description="Disordered" evidence="1">
    <location>
        <begin position="128"/>
        <end position="150"/>
    </location>
</feature>
<keyword evidence="2" id="KW-0732">Signal</keyword>
<gene>
    <name evidence="3" type="ORF">F7725_023340</name>
</gene>
<dbReference type="OrthoDB" id="10656790at2759"/>
<dbReference type="EMBL" id="JAAKFY010000007">
    <property type="protein sequence ID" value="KAF3855285.1"/>
    <property type="molecule type" value="Genomic_DNA"/>
</dbReference>
<reference evidence="3 4" key="1">
    <citation type="submission" date="2020-03" db="EMBL/GenBank/DDBJ databases">
        <title>Dissostichus mawsoni Genome sequencing and assembly.</title>
        <authorList>
            <person name="Park H."/>
        </authorList>
    </citation>
    <scope>NUCLEOTIDE SEQUENCE [LARGE SCALE GENOMIC DNA]</scope>
    <source>
        <strain evidence="3">DM0001</strain>
        <tissue evidence="3">Muscle</tissue>
    </source>
</reference>
<evidence type="ECO:0008006" key="5">
    <source>
        <dbReference type="Google" id="ProtNLM"/>
    </source>
</evidence>
<organism evidence="3 4">
    <name type="scientific">Dissostichus mawsoni</name>
    <name type="common">Antarctic cod</name>
    <dbReference type="NCBI Taxonomy" id="36200"/>
    <lineage>
        <taxon>Eukaryota</taxon>
        <taxon>Metazoa</taxon>
        <taxon>Chordata</taxon>
        <taxon>Craniata</taxon>
        <taxon>Vertebrata</taxon>
        <taxon>Euteleostomi</taxon>
        <taxon>Actinopterygii</taxon>
        <taxon>Neopterygii</taxon>
        <taxon>Teleostei</taxon>
        <taxon>Neoteleostei</taxon>
        <taxon>Acanthomorphata</taxon>
        <taxon>Eupercaria</taxon>
        <taxon>Perciformes</taxon>
        <taxon>Notothenioidei</taxon>
        <taxon>Nototheniidae</taxon>
        <taxon>Dissostichus</taxon>
    </lineage>
</organism>
<name>A0A7J5Z0F6_DISMA</name>
<keyword evidence="4" id="KW-1185">Reference proteome</keyword>
<feature type="signal peptide" evidence="2">
    <location>
        <begin position="1"/>
        <end position="19"/>
    </location>
</feature>
<protein>
    <recommendedName>
        <fullName evidence="5">Secreted protein</fullName>
    </recommendedName>
</protein>
<evidence type="ECO:0000256" key="1">
    <source>
        <dbReference type="SAM" id="MobiDB-lite"/>
    </source>
</evidence>
<comment type="caution">
    <text evidence="3">The sequence shown here is derived from an EMBL/GenBank/DDBJ whole genome shotgun (WGS) entry which is preliminary data.</text>
</comment>
<evidence type="ECO:0000313" key="4">
    <source>
        <dbReference type="Proteomes" id="UP000518266"/>
    </source>
</evidence>
<proteinExistence type="predicted"/>
<evidence type="ECO:0000256" key="2">
    <source>
        <dbReference type="SAM" id="SignalP"/>
    </source>
</evidence>
<evidence type="ECO:0000313" key="3">
    <source>
        <dbReference type="EMBL" id="KAF3855285.1"/>
    </source>
</evidence>